<keyword evidence="11" id="KW-1185">Reference proteome</keyword>
<dbReference type="Gene3D" id="3.40.630.10">
    <property type="entry name" value="Zn peptidases"/>
    <property type="match status" value="1"/>
</dbReference>
<dbReference type="EMBL" id="ONZP01000294">
    <property type="protein sequence ID" value="SPJ80027.1"/>
    <property type="molecule type" value="Genomic_DNA"/>
</dbReference>
<evidence type="ECO:0000313" key="11">
    <source>
        <dbReference type="Proteomes" id="UP001187734"/>
    </source>
</evidence>
<dbReference type="Gene3D" id="3.50.30.30">
    <property type="match status" value="1"/>
</dbReference>
<dbReference type="PANTHER" id="PTHR12147">
    <property type="entry name" value="METALLOPEPTIDASE M28 FAMILY MEMBER"/>
    <property type="match status" value="1"/>
</dbReference>
<dbReference type="GO" id="GO:0004177">
    <property type="term" value="F:aminopeptidase activity"/>
    <property type="evidence" value="ECO:0007669"/>
    <property type="project" value="UniProtKB-KW"/>
</dbReference>
<dbReference type="GO" id="GO:0046872">
    <property type="term" value="F:metal ion binding"/>
    <property type="evidence" value="ECO:0007669"/>
    <property type="project" value="UniProtKB-KW"/>
</dbReference>
<evidence type="ECO:0000313" key="10">
    <source>
        <dbReference type="EMBL" id="SPJ80027.1"/>
    </source>
</evidence>
<dbReference type="CDD" id="cd04816">
    <property type="entry name" value="PA_SaNapH_like"/>
    <property type="match status" value="1"/>
</dbReference>
<feature type="chain" id="PRO_5041767447" description="Peptide hydrolase" evidence="7">
    <location>
        <begin position="19"/>
        <end position="493"/>
    </location>
</feature>
<organism evidence="10 11">
    <name type="scientific">Fusarium torulosum</name>
    <dbReference type="NCBI Taxonomy" id="33205"/>
    <lineage>
        <taxon>Eukaryota</taxon>
        <taxon>Fungi</taxon>
        <taxon>Dikarya</taxon>
        <taxon>Ascomycota</taxon>
        <taxon>Pezizomycotina</taxon>
        <taxon>Sordariomycetes</taxon>
        <taxon>Hypocreomycetidae</taxon>
        <taxon>Hypocreales</taxon>
        <taxon>Nectriaceae</taxon>
        <taxon>Fusarium</taxon>
    </lineage>
</organism>
<keyword evidence="4 7" id="KW-0479">Metal-binding</keyword>
<keyword evidence="5 7" id="KW-0378">Hydrolase</keyword>
<comment type="similarity">
    <text evidence="2">Belongs to the peptidase M28 family. M28B subfamily.</text>
</comment>
<protein>
    <recommendedName>
        <fullName evidence="7">Peptide hydrolase</fullName>
        <ecNumber evidence="7">3.4.-.-</ecNumber>
    </recommendedName>
</protein>
<dbReference type="Proteomes" id="UP001187734">
    <property type="component" value="Unassembled WGS sequence"/>
</dbReference>
<sequence length="493" mass="52842">MKLTTAAALLALSPLAEATKDRRPPVSSKKLQKLITEKGLMRNLDKLNEIAYDNGGNRAFGLPGYAASVDFIYKEISKLKGFKTWKQDFPANFTQTLAAEVTVDDETFRTIALTYTPSTSEEGVTAELVHGPEGKDACDVANYKGLDVKGKVVLVERGLCPDQTTFAGKVKPAAAAGAQVVVLYNSDEAKLTAGTLSAPNPKEYVPTGLIDQGPGQALKARLDAGEKIEVFAKIIQTIETRITQNVFAETKGGDGENVVMLGAHLDSVQAGPGINDDGSGTTLILETAKALQHFSTKLKVRFGWWGAEENGLVGSRYYVNNLKTAEVDNLLTYLNFDMVSRGFYGVFDGTGEKKAPGGPAGSEVIEDLFRDYFKSKKIEVTPVGLTGGSDYVPFLEVIKKPVGGLFTGTGLEQDACYHQACDNITNPVPETLYTNAHAAAHVLSKLAIDGVKLIPKTPANATVGSIKRVRDAASMHFHEVNGVEGKPCDHDIV</sequence>
<gene>
    <name evidence="10" type="ORF">FTOL_08419</name>
</gene>
<evidence type="ECO:0000259" key="9">
    <source>
        <dbReference type="Pfam" id="PF04389"/>
    </source>
</evidence>
<comment type="caution">
    <text evidence="10">The sequence shown here is derived from an EMBL/GenBank/DDBJ whole genome shotgun (WGS) entry which is preliminary data.</text>
</comment>
<dbReference type="Pfam" id="PF04389">
    <property type="entry name" value="Peptidase_M28"/>
    <property type="match status" value="1"/>
</dbReference>
<dbReference type="InterPro" id="IPR045175">
    <property type="entry name" value="M28_fam"/>
</dbReference>
<feature type="domain" description="PA" evidence="8">
    <location>
        <begin position="124"/>
        <end position="218"/>
    </location>
</feature>
<feature type="domain" description="Peptidase M28" evidence="9">
    <location>
        <begin position="245"/>
        <end position="442"/>
    </location>
</feature>
<comment type="cofactor">
    <cofactor evidence="1">
        <name>Zn(2+)</name>
        <dbReference type="ChEBI" id="CHEBI:29105"/>
    </cofactor>
</comment>
<keyword evidence="7" id="KW-0732">Signal</keyword>
<evidence type="ECO:0000256" key="6">
    <source>
        <dbReference type="ARBA" id="ARBA00022833"/>
    </source>
</evidence>
<dbReference type="InterPro" id="IPR007484">
    <property type="entry name" value="Peptidase_M28"/>
</dbReference>
<keyword evidence="10" id="KW-0031">Aminopeptidase</keyword>
<accession>A0AAE8MD96</accession>
<feature type="signal peptide" evidence="7">
    <location>
        <begin position="1"/>
        <end position="18"/>
    </location>
</feature>
<dbReference type="EC" id="3.4.-.-" evidence="7"/>
<evidence type="ECO:0000256" key="3">
    <source>
        <dbReference type="ARBA" id="ARBA00022670"/>
    </source>
</evidence>
<dbReference type="SUPFAM" id="SSF52025">
    <property type="entry name" value="PA domain"/>
    <property type="match status" value="1"/>
</dbReference>
<dbReference type="GO" id="GO:0006508">
    <property type="term" value="P:proteolysis"/>
    <property type="evidence" value="ECO:0007669"/>
    <property type="project" value="UniProtKB-KW"/>
</dbReference>
<evidence type="ECO:0000256" key="4">
    <source>
        <dbReference type="ARBA" id="ARBA00022723"/>
    </source>
</evidence>
<dbReference type="PANTHER" id="PTHR12147:SF26">
    <property type="entry name" value="PEPTIDASE M28 DOMAIN-CONTAINING PROTEIN"/>
    <property type="match status" value="1"/>
</dbReference>
<dbReference type="Pfam" id="PF02225">
    <property type="entry name" value="PA"/>
    <property type="match status" value="1"/>
</dbReference>
<evidence type="ECO:0000256" key="7">
    <source>
        <dbReference type="RuleBase" id="RU361240"/>
    </source>
</evidence>
<dbReference type="InterPro" id="IPR046450">
    <property type="entry name" value="PA_dom_sf"/>
</dbReference>
<evidence type="ECO:0000256" key="2">
    <source>
        <dbReference type="ARBA" id="ARBA00005634"/>
    </source>
</evidence>
<reference evidence="10" key="1">
    <citation type="submission" date="2018-03" db="EMBL/GenBank/DDBJ databases">
        <authorList>
            <person name="Guldener U."/>
        </authorList>
    </citation>
    <scope>NUCLEOTIDE SEQUENCE</scope>
</reference>
<dbReference type="AlphaFoldDB" id="A0AAE8MD96"/>
<dbReference type="SUPFAM" id="SSF53187">
    <property type="entry name" value="Zn-dependent exopeptidases"/>
    <property type="match status" value="1"/>
</dbReference>
<evidence type="ECO:0000259" key="8">
    <source>
        <dbReference type="Pfam" id="PF02225"/>
    </source>
</evidence>
<evidence type="ECO:0000256" key="5">
    <source>
        <dbReference type="ARBA" id="ARBA00022801"/>
    </source>
</evidence>
<proteinExistence type="inferred from homology"/>
<dbReference type="InterPro" id="IPR003137">
    <property type="entry name" value="PA_domain"/>
</dbReference>
<keyword evidence="3 7" id="KW-0645">Protease</keyword>
<evidence type="ECO:0000256" key="1">
    <source>
        <dbReference type="ARBA" id="ARBA00001947"/>
    </source>
</evidence>
<keyword evidence="6 7" id="KW-0862">Zinc</keyword>
<dbReference type="GO" id="GO:0008235">
    <property type="term" value="F:metalloexopeptidase activity"/>
    <property type="evidence" value="ECO:0007669"/>
    <property type="project" value="InterPro"/>
</dbReference>
<name>A0AAE8MD96_9HYPO</name>